<keyword evidence="2" id="KW-0456">Lyase</keyword>
<gene>
    <name evidence="5" type="ORF">SAMN02745752_01066</name>
</gene>
<dbReference type="GO" id="GO:0016829">
    <property type="term" value="F:lyase activity"/>
    <property type="evidence" value="ECO:0007669"/>
    <property type="project" value="UniProtKB-KW"/>
</dbReference>
<evidence type="ECO:0000256" key="2">
    <source>
        <dbReference type="ARBA" id="ARBA00023239"/>
    </source>
</evidence>
<dbReference type="SUPFAM" id="SSF52096">
    <property type="entry name" value="ClpP/crotonase"/>
    <property type="match status" value="1"/>
</dbReference>
<name>A0A1K1VLF0_9GAMM</name>
<dbReference type="InterPro" id="IPR001753">
    <property type="entry name" value="Enoyl-CoA_hydra/iso"/>
</dbReference>
<dbReference type="Proteomes" id="UP000182350">
    <property type="component" value="Unassembled WGS sequence"/>
</dbReference>
<dbReference type="Gene3D" id="3.90.226.10">
    <property type="entry name" value="2-enoyl-CoA Hydratase, Chain A, domain 1"/>
    <property type="match status" value="1"/>
</dbReference>
<dbReference type="CDD" id="cd06558">
    <property type="entry name" value="crotonase-like"/>
    <property type="match status" value="1"/>
</dbReference>
<dbReference type="STRING" id="1122209.SAMN02745752_01066"/>
<keyword evidence="3" id="KW-0511">Multifunctional enzyme</keyword>
<dbReference type="PROSITE" id="PS00166">
    <property type="entry name" value="ENOYL_COA_HYDRATASE"/>
    <property type="match status" value="1"/>
</dbReference>
<reference evidence="5 6" key="1">
    <citation type="submission" date="2016-11" db="EMBL/GenBank/DDBJ databases">
        <authorList>
            <person name="Jaros S."/>
            <person name="Januszkiewicz K."/>
            <person name="Wedrychowicz H."/>
        </authorList>
    </citation>
    <scope>NUCLEOTIDE SEQUENCE [LARGE SCALE GENOMIC DNA]</scope>
    <source>
        <strain evidence="5 6">DSM 21637</strain>
    </source>
</reference>
<keyword evidence="6" id="KW-1185">Reference proteome</keyword>
<dbReference type="Pfam" id="PF00378">
    <property type="entry name" value="ECH_1"/>
    <property type="match status" value="1"/>
</dbReference>
<dbReference type="GO" id="GO:0016853">
    <property type="term" value="F:isomerase activity"/>
    <property type="evidence" value="ECO:0007669"/>
    <property type="project" value="UniProtKB-KW"/>
</dbReference>
<protein>
    <submittedName>
        <fullName evidence="5">3-hydroxyacyl-CoA dehydrogenase</fullName>
    </submittedName>
</protein>
<evidence type="ECO:0000256" key="4">
    <source>
        <dbReference type="RuleBase" id="RU003707"/>
    </source>
</evidence>
<sequence>MNQVVEYQVVQGVATLAVNHPPVNALSHAVRCGLAAGLHQAMTDPEVVAILLYCKGSTFFVGADVTEFGKLRQPPLLRDLIQQLDACNKPLVAAMHGKALGGGLEVAMACHYRILQRGAQVGLPEVKLGLIPGAGGTQMLPRLIGFPAALEMILSGTAVKAPKALESGLVDQLFEGDPLLAGLSFLEKLPAAPNGPPRTSERSTKLPENLYSLKAAFAVIEAALSLPFEEGLMMEQQAFDQCSQSPEHSVLLQRFMNRKTVPPKACEPIK</sequence>
<dbReference type="AlphaFoldDB" id="A0A1K1VLF0"/>
<dbReference type="InterPro" id="IPR029045">
    <property type="entry name" value="ClpP/crotonase-like_dom_sf"/>
</dbReference>
<organism evidence="5 6">
    <name type="scientific">Marinospirillum alkaliphilum DSM 21637</name>
    <dbReference type="NCBI Taxonomy" id="1122209"/>
    <lineage>
        <taxon>Bacteria</taxon>
        <taxon>Pseudomonadati</taxon>
        <taxon>Pseudomonadota</taxon>
        <taxon>Gammaproteobacteria</taxon>
        <taxon>Oceanospirillales</taxon>
        <taxon>Oceanospirillaceae</taxon>
        <taxon>Marinospirillum</taxon>
    </lineage>
</organism>
<proteinExistence type="inferred from homology"/>
<comment type="similarity">
    <text evidence="4">Belongs to the enoyl-CoA hydratase/isomerase family.</text>
</comment>
<dbReference type="InterPro" id="IPR018376">
    <property type="entry name" value="Enoyl-CoA_hyd/isom_CS"/>
</dbReference>
<keyword evidence="1" id="KW-0413">Isomerase</keyword>
<dbReference type="EMBL" id="FPJW01000002">
    <property type="protein sequence ID" value="SFX25974.1"/>
    <property type="molecule type" value="Genomic_DNA"/>
</dbReference>
<accession>A0A1K1VLF0</accession>
<dbReference type="RefSeq" id="WP_072325276.1">
    <property type="nucleotide sequence ID" value="NZ_FPJW01000002.1"/>
</dbReference>
<evidence type="ECO:0000256" key="3">
    <source>
        <dbReference type="ARBA" id="ARBA00023268"/>
    </source>
</evidence>
<evidence type="ECO:0000256" key="1">
    <source>
        <dbReference type="ARBA" id="ARBA00023235"/>
    </source>
</evidence>
<evidence type="ECO:0000313" key="5">
    <source>
        <dbReference type="EMBL" id="SFX25974.1"/>
    </source>
</evidence>
<evidence type="ECO:0000313" key="6">
    <source>
        <dbReference type="Proteomes" id="UP000182350"/>
    </source>
</evidence>
<dbReference type="PANTHER" id="PTHR23309">
    <property type="entry name" value="3-HYDROXYACYL-COA DEHYROGENASE"/>
    <property type="match status" value="1"/>
</dbReference>